<gene>
    <name evidence="1" type="ORF">SE17_34385</name>
</gene>
<keyword evidence="2" id="KW-1185">Reference proteome</keyword>
<reference evidence="1 2" key="1">
    <citation type="submission" date="2015-09" db="EMBL/GenBank/DDBJ databases">
        <title>Draft genome sequence of Kouleothrix aurantiaca JCM 19913.</title>
        <authorList>
            <person name="Hemp J."/>
        </authorList>
    </citation>
    <scope>NUCLEOTIDE SEQUENCE [LARGE SCALE GENOMIC DNA]</scope>
    <source>
        <strain evidence="1 2">COM-B</strain>
    </source>
</reference>
<sequence>VLDQAIHAVSGQQATSPEKLADKIALLIQLFRERRCLLILDNFETIMQPGTITGTYRSGYAEYGPLLRALSERMHESCVILTSREKPAELGSLQGRAGPVRTLALAGLGDEACQSILEAQAIAGTPHDLHALARLYSGNPLALALVAEPIRELFGGDLGAFLAAGNAFFNGVGALLYAQLARSTPLEQAILYWLAIEREHVPLSALLRDLGEDVPQREVLAALESLRHRMLIERGPGNATFTLQPVILEYVTDSLIELVAREVADGRPRLLSSHAIVLATAKEYVRRSQEQLIAVPLLDRLGKRDAVERQLLNLLAFWRNQPHATQGYGPGNVVNLLRLLRGHLRNLDLAHLRIQQAVLHGADVQDTSLAGAVLWDTLFTETFDAITAVAISSSGEYW</sequence>
<dbReference type="Proteomes" id="UP000050509">
    <property type="component" value="Unassembled WGS sequence"/>
</dbReference>
<dbReference type="EMBL" id="LJCR01002181">
    <property type="protein sequence ID" value="KPV49124.1"/>
    <property type="molecule type" value="Genomic_DNA"/>
</dbReference>
<dbReference type="InterPro" id="IPR027417">
    <property type="entry name" value="P-loop_NTPase"/>
</dbReference>
<dbReference type="SUPFAM" id="SSF52540">
    <property type="entry name" value="P-loop containing nucleoside triphosphate hydrolases"/>
    <property type="match status" value="1"/>
</dbReference>
<evidence type="ECO:0000313" key="1">
    <source>
        <dbReference type="EMBL" id="KPV49124.1"/>
    </source>
</evidence>
<comment type="caution">
    <text evidence="1">The sequence shown here is derived from an EMBL/GenBank/DDBJ whole genome shotgun (WGS) entry which is preliminary data.</text>
</comment>
<feature type="non-terminal residue" evidence="1">
    <location>
        <position position="1"/>
    </location>
</feature>
<protein>
    <submittedName>
        <fullName evidence="1">Uncharacterized protein</fullName>
    </submittedName>
</protein>
<feature type="non-terminal residue" evidence="1">
    <location>
        <position position="398"/>
    </location>
</feature>
<accession>A0A0P9D125</accession>
<proteinExistence type="predicted"/>
<organism evidence="1 2">
    <name type="scientific">Kouleothrix aurantiaca</name>
    <dbReference type="NCBI Taxonomy" id="186479"/>
    <lineage>
        <taxon>Bacteria</taxon>
        <taxon>Bacillati</taxon>
        <taxon>Chloroflexota</taxon>
        <taxon>Chloroflexia</taxon>
        <taxon>Chloroflexales</taxon>
        <taxon>Roseiflexineae</taxon>
        <taxon>Roseiflexaceae</taxon>
        <taxon>Kouleothrix</taxon>
    </lineage>
</organism>
<evidence type="ECO:0000313" key="2">
    <source>
        <dbReference type="Proteomes" id="UP000050509"/>
    </source>
</evidence>
<dbReference type="AlphaFoldDB" id="A0A0P9D125"/>
<name>A0A0P9D125_9CHLR</name>